<dbReference type="CDD" id="cd06171">
    <property type="entry name" value="Sigma70_r4"/>
    <property type="match status" value="1"/>
</dbReference>
<dbReference type="EMBL" id="PCWA01000016">
    <property type="protein sequence ID" value="PIQ89756.1"/>
    <property type="molecule type" value="Genomic_DNA"/>
</dbReference>
<dbReference type="InterPro" id="IPR014284">
    <property type="entry name" value="RNA_pol_sigma-70_dom"/>
</dbReference>
<dbReference type="InterPro" id="IPR013324">
    <property type="entry name" value="RNA_pol_sigma_r3/r4-like"/>
</dbReference>
<dbReference type="PROSITE" id="PS00622">
    <property type="entry name" value="HTH_LUXR_1"/>
    <property type="match status" value="1"/>
</dbReference>
<dbReference type="InterPro" id="IPR013249">
    <property type="entry name" value="RNA_pol_sigma70_r4_t2"/>
</dbReference>
<keyword evidence="3 6" id="KW-0731">Sigma factor</keyword>
<comment type="similarity">
    <text evidence="1 6">Belongs to the sigma-70 factor family. ECF subfamily.</text>
</comment>
<dbReference type="Proteomes" id="UP000229641">
    <property type="component" value="Unassembled WGS sequence"/>
</dbReference>
<sequence length="181" mass="20533">MQDIEKDTIVKAAGGDMAAFEEIYRKTSAFVYNVARHITASAEDADEVTQDVFIKIYNNLGGFNFLSSLKTWIYRIAVNTALNHKKASGRHLNRRADYDITLKTAAAKEEAKDNLDSQAKKDKLRRLLDALSSEQRACIVLREIEGMDYKEIAAALKIKINTVRTRLKRARERLINLNKKG</sequence>
<dbReference type="PANTHER" id="PTHR43133">
    <property type="entry name" value="RNA POLYMERASE ECF-TYPE SIGMA FACTO"/>
    <property type="match status" value="1"/>
</dbReference>
<dbReference type="InterPro" id="IPR000792">
    <property type="entry name" value="Tscrpt_reg_LuxR_C"/>
</dbReference>
<dbReference type="AlphaFoldDB" id="A0A2H0LZE8"/>
<dbReference type="NCBIfam" id="TIGR02937">
    <property type="entry name" value="sigma70-ECF"/>
    <property type="match status" value="1"/>
</dbReference>
<name>A0A2H0LZE8_9BACT</name>
<organism evidence="9 10">
    <name type="scientific">Candidatus Ghiorseimicrobium undicola</name>
    <dbReference type="NCBI Taxonomy" id="1974746"/>
    <lineage>
        <taxon>Bacteria</taxon>
        <taxon>Pseudomonadati</taxon>
        <taxon>Candidatus Omnitrophota</taxon>
        <taxon>Candidatus Ghiorseimicrobium</taxon>
    </lineage>
</organism>
<feature type="domain" description="HTH luxR-type" evidence="8">
    <location>
        <begin position="146"/>
        <end position="173"/>
    </location>
</feature>
<dbReference type="SUPFAM" id="SSF88659">
    <property type="entry name" value="Sigma3 and sigma4 domains of RNA polymerase sigma factors"/>
    <property type="match status" value="1"/>
</dbReference>
<protein>
    <recommendedName>
        <fullName evidence="6">RNA polymerase sigma factor</fullName>
    </recommendedName>
</protein>
<dbReference type="GO" id="GO:0016987">
    <property type="term" value="F:sigma factor activity"/>
    <property type="evidence" value="ECO:0007669"/>
    <property type="project" value="UniProtKB-KW"/>
</dbReference>
<proteinExistence type="inferred from homology"/>
<dbReference type="InterPro" id="IPR039425">
    <property type="entry name" value="RNA_pol_sigma-70-like"/>
</dbReference>
<keyword evidence="4 6" id="KW-0238">DNA-binding</keyword>
<keyword evidence="5 6" id="KW-0804">Transcription</keyword>
<evidence type="ECO:0000256" key="1">
    <source>
        <dbReference type="ARBA" id="ARBA00010641"/>
    </source>
</evidence>
<dbReference type="InterPro" id="IPR000838">
    <property type="entry name" value="RNA_pol_sigma70_ECF_CS"/>
</dbReference>
<evidence type="ECO:0000256" key="5">
    <source>
        <dbReference type="ARBA" id="ARBA00023163"/>
    </source>
</evidence>
<evidence type="ECO:0000313" key="9">
    <source>
        <dbReference type="EMBL" id="PIQ89756.1"/>
    </source>
</evidence>
<dbReference type="Pfam" id="PF04542">
    <property type="entry name" value="Sigma70_r2"/>
    <property type="match status" value="1"/>
</dbReference>
<feature type="coiled-coil region" evidence="7">
    <location>
        <begin position="114"/>
        <end position="180"/>
    </location>
</feature>
<evidence type="ECO:0000313" key="10">
    <source>
        <dbReference type="Proteomes" id="UP000229641"/>
    </source>
</evidence>
<dbReference type="Gene3D" id="1.10.1740.10">
    <property type="match status" value="1"/>
</dbReference>
<accession>A0A2H0LZE8</accession>
<evidence type="ECO:0000256" key="7">
    <source>
        <dbReference type="SAM" id="Coils"/>
    </source>
</evidence>
<evidence type="ECO:0000256" key="2">
    <source>
        <dbReference type="ARBA" id="ARBA00023015"/>
    </source>
</evidence>
<comment type="caution">
    <text evidence="9">The sequence shown here is derived from an EMBL/GenBank/DDBJ whole genome shotgun (WGS) entry which is preliminary data.</text>
</comment>
<dbReference type="InterPro" id="IPR007627">
    <property type="entry name" value="RNA_pol_sigma70_r2"/>
</dbReference>
<evidence type="ECO:0000256" key="3">
    <source>
        <dbReference type="ARBA" id="ARBA00023082"/>
    </source>
</evidence>
<dbReference type="GO" id="GO:0003677">
    <property type="term" value="F:DNA binding"/>
    <property type="evidence" value="ECO:0007669"/>
    <property type="project" value="UniProtKB-KW"/>
</dbReference>
<dbReference type="Pfam" id="PF08281">
    <property type="entry name" value="Sigma70_r4_2"/>
    <property type="match status" value="1"/>
</dbReference>
<reference evidence="9 10" key="1">
    <citation type="submission" date="2017-09" db="EMBL/GenBank/DDBJ databases">
        <title>Depth-based differentiation of microbial function through sediment-hosted aquifers and enrichment of novel symbionts in the deep terrestrial subsurface.</title>
        <authorList>
            <person name="Probst A.J."/>
            <person name="Ladd B."/>
            <person name="Jarett J.K."/>
            <person name="Geller-Mcgrath D.E."/>
            <person name="Sieber C.M."/>
            <person name="Emerson J.B."/>
            <person name="Anantharaman K."/>
            <person name="Thomas B.C."/>
            <person name="Malmstrom R."/>
            <person name="Stieglmeier M."/>
            <person name="Klingl A."/>
            <person name="Woyke T."/>
            <person name="Ryan C.M."/>
            <person name="Banfield J.F."/>
        </authorList>
    </citation>
    <scope>NUCLEOTIDE SEQUENCE [LARGE SCALE GENOMIC DNA]</scope>
    <source>
        <strain evidence="9">CG11_big_fil_rev_8_21_14_0_20_42_13</strain>
    </source>
</reference>
<evidence type="ECO:0000256" key="4">
    <source>
        <dbReference type="ARBA" id="ARBA00023125"/>
    </source>
</evidence>
<dbReference type="InterPro" id="IPR013325">
    <property type="entry name" value="RNA_pol_sigma_r2"/>
</dbReference>
<gene>
    <name evidence="9" type="ORF">COV72_01530</name>
</gene>
<dbReference type="InterPro" id="IPR036388">
    <property type="entry name" value="WH-like_DNA-bd_sf"/>
</dbReference>
<dbReference type="PANTHER" id="PTHR43133:SF8">
    <property type="entry name" value="RNA POLYMERASE SIGMA FACTOR HI_1459-RELATED"/>
    <property type="match status" value="1"/>
</dbReference>
<keyword evidence="2 6" id="KW-0805">Transcription regulation</keyword>
<dbReference type="SUPFAM" id="SSF88946">
    <property type="entry name" value="Sigma2 domain of RNA polymerase sigma factors"/>
    <property type="match status" value="1"/>
</dbReference>
<evidence type="ECO:0000259" key="8">
    <source>
        <dbReference type="PROSITE" id="PS00622"/>
    </source>
</evidence>
<keyword evidence="7" id="KW-0175">Coiled coil</keyword>
<dbReference type="Gene3D" id="1.10.10.10">
    <property type="entry name" value="Winged helix-like DNA-binding domain superfamily/Winged helix DNA-binding domain"/>
    <property type="match status" value="1"/>
</dbReference>
<dbReference type="PROSITE" id="PS01063">
    <property type="entry name" value="SIGMA70_ECF"/>
    <property type="match status" value="1"/>
</dbReference>
<dbReference type="GO" id="GO:0006352">
    <property type="term" value="P:DNA-templated transcription initiation"/>
    <property type="evidence" value="ECO:0007669"/>
    <property type="project" value="InterPro"/>
</dbReference>
<evidence type="ECO:0000256" key="6">
    <source>
        <dbReference type="RuleBase" id="RU000716"/>
    </source>
</evidence>